<dbReference type="PANTHER" id="PTHR44196">
    <property type="entry name" value="DEHYDROGENASE/REDUCTASE SDR FAMILY MEMBER 7B"/>
    <property type="match status" value="1"/>
</dbReference>
<evidence type="ECO:0000313" key="4">
    <source>
        <dbReference type="EMBL" id="QJD88526.1"/>
    </source>
</evidence>
<gene>
    <name evidence="4" type="ORF">HH215_35320</name>
</gene>
<name>A0A7Z2VS51_9BACL</name>
<dbReference type="FunFam" id="3.40.50.720:FF:000047">
    <property type="entry name" value="NADP-dependent L-serine/L-allo-threonine dehydrogenase"/>
    <property type="match status" value="1"/>
</dbReference>
<keyword evidence="2" id="KW-0560">Oxidoreductase</keyword>
<dbReference type="InterPro" id="IPR036291">
    <property type="entry name" value="NAD(P)-bd_dom_sf"/>
</dbReference>
<evidence type="ECO:0000256" key="3">
    <source>
        <dbReference type="RuleBase" id="RU000363"/>
    </source>
</evidence>
<evidence type="ECO:0000256" key="2">
    <source>
        <dbReference type="ARBA" id="ARBA00023002"/>
    </source>
</evidence>
<dbReference type="GO" id="GO:0016020">
    <property type="term" value="C:membrane"/>
    <property type="evidence" value="ECO:0007669"/>
    <property type="project" value="TreeGrafter"/>
</dbReference>
<dbReference type="NCBIfam" id="NF005806">
    <property type="entry name" value="PRK07666.1"/>
    <property type="match status" value="1"/>
</dbReference>
<dbReference type="Gene3D" id="3.40.50.720">
    <property type="entry name" value="NAD(P)-binding Rossmann-like Domain"/>
    <property type="match status" value="1"/>
</dbReference>
<dbReference type="PIRSF" id="PIRSF000126">
    <property type="entry name" value="11-beta-HSD1"/>
    <property type="match status" value="1"/>
</dbReference>
<evidence type="ECO:0000313" key="5">
    <source>
        <dbReference type="Proteomes" id="UP000502248"/>
    </source>
</evidence>
<dbReference type="InterPro" id="IPR002347">
    <property type="entry name" value="SDR_fam"/>
</dbReference>
<dbReference type="PANTHER" id="PTHR44196:SF1">
    <property type="entry name" value="DEHYDROGENASE_REDUCTASE SDR FAMILY MEMBER 7B"/>
    <property type="match status" value="1"/>
</dbReference>
<dbReference type="RefSeq" id="WP_169284744.1">
    <property type="nucleotide sequence ID" value="NZ_CP051681.1"/>
</dbReference>
<dbReference type="PRINTS" id="PR00081">
    <property type="entry name" value="GDHRDH"/>
</dbReference>
<keyword evidence="5" id="KW-1185">Reference proteome</keyword>
<sequence>MLKGKTAIITGAGKGIGLAVARALAQEGVRPGLMARSAPDLERAQKELKETYGVDAAIAMADVGNRGEVEAAVARLIGELGTVNILINNAGTATFGTVTDMDPEEWQHIVQVNLMGTYYVTRAVLPTMLERKSGDIVNVASTAGERGFATGSAYCASKFAVMGLTESLFHEVRKSNIRVAALTPSTVNTELAVRTGLPVGPEERMMQPEDVAQLAIAALTLPSRVVLKTAGILTTNPQ</sequence>
<dbReference type="Pfam" id="PF00106">
    <property type="entry name" value="adh_short"/>
    <property type="match status" value="1"/>
</dbReference>
<proteinExistence type="inferred from homology"/>
<organism evidence="4 5">
    <name type="scientific">Cohnella herbarum</name>
    <dbReference type="NCBI Taxonomy" id="2728023"/>
    <lineage>
        <taxon>Bacteria</taxon>
        <taxon>Bacillati</taxon>
        <taxon>Bacillota</taxon>
        <taxon>Bacilli</taxon>
        <taxon>Bacillales</taxon>
        <taxon>Paenibacillaceae</taxon>
        <taxon>Cohnella</taxon>
    </lineage>
</organism>
<dbReference type="KEGG" id="cheb:HH215_35320"/>
<reference evidence="4 5" key="1">
    <citation type="submission" date="2020-04" db="EMBL/GenBank/DDBJ databases">
        <title>Genome sequencing of novel species.</title>
        <authorList>
            <person name="Heo J."/>
            <person name="Kim S.-J."/>
            <person name="Kim J.-S."/>
            <person name="Hong S.-B."/>
            <person name="Kwon S.-W."/>
        </authorList>
    </citation>
    <scope>NUCLEOTIDE SEQUENCE [LARGE SCALE GENOMIC DNA]</scope>
    <source>
        <strain evidence="4 5">MFER-1</strain>
        <plasmid evidence="4 5">unnamed1</plasmid>
    </source>
</reference>
<dbReference type="CDD" id="cd05233">
    <property type="entry name" value="SDR_c"/>
    <property type="match status" value="1"/>
</dbReference>
<protein>
    <submittedName>
        <fullName evidence="4">3-ketoacyl-ACP reductase</fullName>
    </submittedName>
</protein>
<dbReference type="GO" id="GO:0016616">
    <property type="term" value="F:oxidoreductase activity, acting on the CH-OH group of donors, NAD or NADP as acceptor"/>
    <property type="evidence" value="ECO:0007669"/>
    <property type="project" value="UniProtKB-ARBA"/>
</dbReference>
<comment type="similarity">
    <text evidence="1 3">Belongs to the short-chain dehydrogenases/reductases (SDR) family.</text>
</comment>
<dbReference type="PRINTS" id="PR00080">
    <property type="entry name" value="SDRFAMILY"/>
</dbReference>
<dbReference type="EMBL" id="CP051681">
    <property type="protein sequence ID" value="QJD88526.1"/>
    <property type="molecule type" value="Genomic_DNA"/>
</dbReference>
<accession>A0A7Z2VS51</accession>
<dbReference type="SUPFAM" id="SSF51735">
    <property type="entry name" value="NAD(P)-binding Rossmann-fold domains"/>
    <property type="match status" value="1"/>
</dbReference>
<dbReference type="Proteomes" id="UP000502248">
    <property type="component" value="Plasmid unnamed1"/>
</dbReference>
<geneLocation type="plasmid" evidence="4 5">
    <name>unnamed1</name>
</geneLocation>
<dbReference type="AlphaFoldDB" id="A0A7Z2VS51"/>
<evidence type="ECO:0000256" key="1">
    <source>
        <dbReference type="ARBA" id="ARBA00006484"/>
    </source>
</evidence>
<keyword evidence="4" id="KW-0614">Plasmid</keyword>